<evidence type="ECO:0000313" key="4">
    <source>
        <dbReference type="Proteomes" id="UP001239083"/>
    </source>
</evidence>
<dbReference type="HAMAP" id="MF_01270">
    <property type="entry name" value="AnhMurNAc_kinase"/>
    <property type="match status" value="1"/>
</dbReference>
<dbReference type="PANTHER" id="PTHR30605">
    <property type="entry name" value="ANHYDRO-N-ACETYLMURAMIC ACID KINASE"/>
    <property type="match status" value="1"/>
</dbReference>
<accession>A0ABU0R5Q1</accession>
<comment type="pathway">
    <text evidence="1">Amino-sugar metabolism; 1,6-anhydro-N-acetylmuramate degradation.</text>
</comment>
<dbReference type="EC" id="2.7.1.170" evidence="1"/>
<feature type="region of interest" description="Disordered" evidence="2">
    <location>
        <begin position="403"/>
        <end position="449"/>
    </location>
</feature>
<keyword evidence="1 3" id="KW-0808">Transferase</keyword>
<dbReference type="Pfam" id="PF03702">
    <property type="entry name" value="AnmK"/>
    <property type="match status" value="1"/>
</dbReference>
<keyword evidence="4" id="KW-1185">Reference proteome</keyword>
<dbReference type="InterPro" id="IPR043129">
    <property type="entry name" value="ATPase_NBD"/>
</dbReference>
<feature type="binding site" evidence="1">
    <location>
        <begin position="9"/>
        <end position="16"/>
    </location>
    <ligand>
        <name>ATP</name>
        <dbReference type="ChEBI" id="CHEBI:30616"/>
    </ligand>
</feature>
<comment type="catalytic activity">
    <reaction evidence="1">
        <text>1,6-anhydro-N-acetyl-beta-muramate + ATP + H2O = N-acetyl-D-muramate 6-phosphate + ADP + H(+)</text>
        <dbReference type="Rhea" id="RHEA:24952"/>
        <dbReference type="ChEBI" id="CHEBI:15377"/>
        <dbReference type="ChEBI" id="CHEBI:15378"/>
        <dbReference type="ChEBI" id="CHEBI:30616"/>
        <dbReference type="ChEBI" id="CHEBI:58690"/>
        <dbReference type="ChEBI" id="CHEBI:58722"/>
        <dbReference type="ChEBI" id="CHEBI:456216"/>
        <dbReference type="EC" id="2.7.1.170"/>
    </reaction>
</comment>
<keyword evidence="1 3" id="KW-0418">Kinase</keyword>
<dbReference type="Proteomes" id="UP001239083">
    <property type="component" value="Unassembled WGS sequence"/>
</dbReference>
<comment type="function">
    <text evidence="1">Catalyzes the specific phosphorylation of 1,6-anhydro-N-acetylmuramic acid (anhMurNAc) with the simultaneous cleavage of the 1,6-anhydro ring, generating MurNAc-6-P. Is required for the utilization of anhMurNAc either imported from the medium or derived from its own cell wall murein, and thus plays a role in cell wall recycling.</text>
</comment>
<evidence type="ECO:0000256" key="2">
    <source>
        <dbReference type="SAM" id="MobiDB-lite"/>
    </source>
</evidence>
<gene>
    <name evidence="1" type="primary">anmK</name>
    <name evidence="3" type="ORF">QFZ26_000976</name>
</gene>
<sequence length="449" mass="46777">MIVLSLQSGTSADGIDVAVVDLVRSTGSREHSRPDVRMTPRFATTVAWAPELRAQILAVAAGEPQAAGEWTRLTTGIGQAFADAAARGIRESGTTPDLIVSHGQTVFHWVEGAHARGTLQLGEPAWIAERTGVPVLSDLRAADIAAGGEGAPLMAFFDRAWLGAAARASRRAVATVNLGGIANVQLVGADGEVSAFDSGPGNCLIDAVVDRHSGGEHGYDEDGRLAAAGRVHKALLDELLRHPYLAAPAPKSTGRETFGLDVVDRAVVASGAFDLSIDDLVATLTEFTARTVVEALADAAPDAPAALVCSGGGALNPVLLERLEALASARGIAVESSAARGIDPAFKESLMFALLGFCSWHGVPVALQTARADSAPPRVLGRLTPGRVPLQVPAPLAGVASVTVEPSAERIDHSGRTDRTDRTDRTERTDRAEHRAERTIARTTGGEPR</sequence>
<feature type="compositionally biased region" description="Basic and acidic residues" evidence="2">
    <location>
        <begin position="407"/>
        <end position="440"/>
    </location>
</feature>
<protein>
    <recommendedName>
        <fullName evidence="1">Anhydro-N-acetylmuramic acid kinase</fullName>
        <ecNumber evidence="1">2.7.1.170</ecNumber>
    </recommendedName>
    <alternativeName>
        <fullName evidence="1">AnhMurNAc kinase</fullName>
    </alternativeName>
</protein>
<dbReference type="InterPro" id="IPR005338">
    <property type="entry name" value="Anhydro_N_Ac-Mur_kinase"/>
</dbReference>
<comment type="pathway">
    <text evidence="1">Cell wall biogenesis; peptidoglycan recycling.</text>
</comment>
<name>A0ABU0R5Q1_9MICO</name>
<keyword evidence="1" id="KW-0547">Nucleotide-binding</keyword>
<dbReference type="PANTHER" id="PTHR30605:SF0">
    <property type="entry name" value="ANHYDRO-N-ACETYLMURAMIC ACID KINASE"/>
    <property type="match status" value="1"/>
</dbReference>
<evidence type="ECO:0000256" key="1">
    <source>
        <dbReference type="HAMAP-Rule" id="MF_01270"/>
    </source>
</evidence>
<dbReference type="SUPFAM" id="SSF53067">
    <property type="entry name" value="Actin-like ATPase domain"/>
    <property type="match status" value="1"/>
</dbReference>
<comment type="similarity">
    <text evidence="1">Belongs to the anhydro-N-acetylmuramic acid kinase family.</text>
</comment>
<dbReference type="RefSeq" id="WP_307039836.1">
    <property type="nucleotide sequence ID" value="NZ_JAUSYY010000001.1"/>
</dbReference>
<reference evidence="3 4" key="1">
    <citation type="submission" date="2023-07" db="EMBL/GenBank/DDBJ databases">
        <title>Comparative genomics of wheat-associated soil bacteria to identify genetic determinants of phenazine resistance.</title>
        <authorList>
            <person name="Mouncey N."/>
        </authorList>
    </citation>
    <scope>NUCLEOTIDE SEQUENCE [LARGE SCALE GENOMIC DNA]</scope>
    <source>
        <strain evidence="3 4">V3I3</strain>
    </source>
</reference>
<evidence type="ECO:0000313" key="3">
    <source>
        <dbReference type="EMBL" id="MDQ0893421.1"/>
    </source>
</evidence>
<keyword evidence="1" id="KW-0119">Carbohydrate metabolism</keyword>
<proteinExistence type="inferred from homology"/>
<dbReference type="Gene3D" id="3.30.420.40">
    <property type="match status" value="2"/>
</dbReference>
<organism evidence="3 4">
    <name type="scientific">Agromyces ramosus</name>
    <dbReference type="NCBI Taxonomy" id="33879"/>
    <lineage>
        <taxon>Bacteria</taxon>
        <taxon>Bacillati</taxon>
        <taxon>Actinomycetota</taxon>
        <taxon>Actinomycetes</taxon>
        <taxon>Micrococcales</taxon>
        <taxon>Microbacteriaceae</taxon>
        <taxon>Agromyces</taxon>
    </lineage>
</organism>
<comment type="caution">
    <text evidence="3">The sequence shown here is derived from an EMBL/GenBank/DDBJ whole genome shotgun (WGS) entry which is preliminary data.</text>
</comment>
<keyword evidence="1" id="KW-0067">ATP-binding</keyword>
<dbReference type="GO" id="GO:0016301">
    <property type="term" value="F:kinase activity"/>
    <property type="evidence" value="ECO:0007669"/>
    <property type="project" value="UniProtKB-KW"/>
</dbReference>
<dbReference type="EMBL" id="JAUSYY010000001">
    <property type="protein sequence ID" value="MDQ0893421.1"/>
    <property type="molecule type" value="Genomic_DNA"/>
</dbReference>